<dbReference type="PRINTS" id="PR00695">
    <property type="entry name" value="CUNO2RDTASE"/>
</dbReference>
<keyword evidence="5 10" id="KW-0479">Metal-binding</keyword>
<dbReference type="SUPFAM" id="SSF49503">
    <property type="entry name" value="Cupredoxins"/>
    <property type="match status" value="2"/>
</dbReference>
<evidence type="ECO:0000256" key="4">
    <source>
        <dbReference type="ARBA" id="ARBA00017290"/>
    </source>
</evidence>
<keyword evidence="7" id="KW-0560">Oxidoreductase</keyword>
<keyword evidence="8 10" id="KW-0186">Copper</keyword>
<evidence type="ECO:0000256" key="5">
    <source>
        <dbReference type="ARBA" id="ARBA00022723"/>
    </source>
</evidence>
<sequence>MLKHNILSIAAVAIMSTSLFGATFASAQTSASAYFQNIPSDDLVSYWSETNENWINQKYKPVDDEMKASIIRMGGLVPTFPGAFAQIPVDEISEYEAQGRTVVEMNLVAQSVDLPIMGGKTYKAMTFSGQVPGPTVRVTQGDIIKMTLTVPSDEPTPHSNDMHASQISAVPNFGAVMPGESKTYAYIAEVPGTFKYHCAGVNVAAMDQHVLQGMYGMAIVDPLKGYKPLLVQKTNTEDGQVVIDRKMYSADALEFQLQYNQLYLTEDGGYDQGAMFEHHQAQHVVNGMAFGYTPNADINELVTGDSKKNLFVAQPWNSPDLKQYQGKPLFVPTGEHIRLFVENSGNEPVYWHVVGEIIDRVVQGNRVQAQGVETWLIGGSQGAIIDMVFDEPGVYVPVNHDYAAIFGGAATVVVAGDFFGLGIDGDSYADVLGNPSDAIPPMGKNSIEHPKVNLHGLYTDERAAEVAEELGL</sequence>
<proteinExistence type="predicted"/>
<dbReference type="EMBL" id="CAJNAQ010000002">
    <property type="protein sequence ID" value="CAE6486320.1"/>
    <property type="molecule type" value="Genomic_DNA"/>
</dbReference>
<dbReference type="CDD" id="cd11020">
    <property type="entry name" value="CuRO_1_CuNIR"/>
    <property type="match status" value="1"/>
</dbReference>
<dbReference type="InterPro" id="IPR008972">
    <property type="entry name" value="Cupredoxin"/>
</dbReference>
<dbReference type="RefSeq" id="WP_205097744.1">
    <property type="nucleotide sequence ID" value="NZ_CAJNAQ010000002.1"/>
</dbReference>
<dbReference type="GO" id="GO:0005507">
    <property type="term" value="F:copper ion binding"/>
    <property type="evidence" value="ECO:0007669"/>
    <property type="project" value="InterPro"/>
</dbReference>
<organism evidence="12 13">
    <name type="scientific">Candidatus Nitrosotenuis uzonensis</name>
    <dbReference type="NCBI Taxonomy" id="1407055"/>
    <lineage>
        <taxon>Archaea</taxon>
        <taxon>Nitrososphaerota</taxon>
        <taxon>Candidatus Nitrosotenuis</taxon>
    </lineage>
</organism>
<feature type="domain" description="Plastocyanin-like" evidence="11">
    <location>
        <begin position="115"/>
        <end position="222"/>
    </location>
</feature>
<accession>A0A812F217</accession>
<feature type="binding site" description="type 1 copper site" evidence="10">
    <location>
        <position position="198"/>
    </location>
    <ligand>
        <name>Cu cation</name>
        <dbReference type="ChEBI" id="CHEBI:23378"/>
        <label>1</label>
    </ligand>
</feature>
<protein>
    <recommendedName>
        <fullName evidence="4">Copper-containing nitrite reductase</fullName>
        <ecNumber evidence="3">1.7.2.1</ecNumber>
    </recommendedName>
</protein>
<evidence type="ECO:0000256" key="10">
    <source>
        <dbReference type="PIRSR" id="PIRSR601287-1"/>
    </source>
</evidence>
<dbReference type="EC" id="1.7.2.1" evidence="3"/>
<evidence type="ECO:0000256" key="2">
    <source>
        <dbReference type="ARBA" id="ARBA00011233"/>
    </source>
</evidence>
<evidence type="ECO:0000313" key="13">
    <source>
        <dbReference type="Proteomes" id="UP000655759"/>
    </source>
</evidence>
<feature type="binding site" description="type 1 copper site" evidence="10">
    <location>
        <position position="163"/>
    </location>
    <ligand>
        <name>Cu cation</name>
        <dbReference type="ChEBI" id="CHEBI:23378"/>
        <label>1</label>
    </ligand>
</feature>
<dbReference type="Proteomes" id="UP000655759">
    <property type="component" value="Unassembled WGS sequence"/>
</dbReference>
<evidence type="ECO:0000256" key="8">
    <source>
        <dbReference type="ARBA" id="ARBA00023008"/>
    </source>
</evidence>
<evidence type="ECO:0000259" key="11">
    <source>
        <dbReference type="Pfam" id="PF07732"/>
    </source>
</evidence>
<dbReference type="AlphaFoldDB" id="A0A812F217"/>
<comment type="caution">
    <text evidence="12">The sequence shown here is derived from an EMBL/GenBank/DDBJ whole genome shotgun (WGS) entry which is preliminary data.</text>
</comment>
<feature type="binding site" description="type 1 copper site" evidence="10">
    <location>
        <position position="214"/>
    </location>
    <ligand>
        <name>Cu cation</name>
        <dbReference type="ChEBI" id="CHEBI:23378"/>
        <label>1</label>
    </ligand>
</feature>
<feature type="binding site" description="type 1 copper site" evidence="10">
    <location>
        <position position="400"/>
    </location>
    <ligand>
        <name>Cu cation</name>
        <dbReference type="ChEBI" id="CHEBI:23378"/>
        <label>1</label>
    </ligand>
</feature>
<dbReference type="Gene3D" id="2.60.40.420">
    <property type="entry name" value="Cupredoxins - blue copper proteins"/>
    <property type="match status" value="2"/>
</dbReference>
<comment type="subunit">
    <text evidence="2">Homotrimer.</text>
</comment>
<evidence type="ECO:0000256" key="9">
    <source>
        <dbReference type="ARBA" id="ARBA00049340"/>
    </source>
</evidence>
<feature type="binding site" description="type 1 copper site" evidence="10">
    <location>
        <position position="209"/>
    </location>
    <ligand>
        <name>Cu cation</name>
        <dbReference type="ChEBI" id="CHEBI:23378"/>
        <label>1</label>
    </ligand>
</feature>
<feature type="binding site" description="type 1 copper site" evidence="10">
    <location>
        <position position="158"/>
    </location>
    <ligand>
        <name>Cu cation</name>
        <dbReference type="ChEBI" id="CHEBI:23378"/>
        <label>1</label>
    </ligand>
</feature>
<evidence type="ECO:0000256" key="6">
    <source>
        <dbReference type="ARBA" id="ARBA00022737"/>
    </source>
</evidence>
<evidence type="ECO:0000313" key="12">
    <source>
        <dbReference type="EMBL" id="CAE6486320.1"/>
    </source>
</evidence>
<evidence type="ECO:0000256" key="1">
    <source>
        <dbReference type="ARBA" id="ARBA00001960"/>
    </source>
</evidence>
<keyword evidence="6" id="KW-0677">Repeat</keyword>
<comment type="cofactor">
    <cofactor evidence="10">
        <name>Cu(2+)</name>
        <dbReference type="ChEBI" id="CHEBI:29036"/>
    </cofactor>
</comment>
<dbReference type="InterPro" id="IPR011707">
    <property type="entry name" value="Cu-oxidase-like_N"/>
</dbReference>
<feature type="binding site" description="type 1 copper site" evidence="10">
    <location>
        <position position="197"/>
    </location>
    <ligand>
        <name>Cu cation</name>
        <dbReference type="ChEBI" id="CHEBI:23378"/>
        <label>1</label>
    </ligand>
</feature>
<name>A0A812F217_9ARCH</name>
<gene>
    <name evidence="12" type="ORF">NUZ5A_20123</name>
</gene>
<reference evidence="12" key="1">
    <citation type="submission" date="2021-02" db="EMBL/GenBank/DDBJ databases">
        <authorList>
            <person name="Han P."/>
        </authorList>
    </citation>
    <scope>NUCLEOTIDE SEQUENCE</scope>
    <source>
        <strain evidence="12">Candidatus Nitrosotenuis uzonensis 5A</strain>
    </source>
</reference>
<comment type="cofactor">
    <cofactor evidence="1 10">
        <name>Cu(+)</name>
        <dbReference type="ChEBI" id="CHEBI:49552"/>
    </cofactor>
</comment>
<dbReference type="Pfam" id="PF07732">
    <property type="entry name" value="Cu-oxidase_3"/>
    <property type="match status" value="1"/>
</dbReference>
<comment type="catalytic activity">
    <reaction evidence="9">
        <text>nitric oxide + Fe(III)-[cytochrome c] + H2O = Fe(II)-[cytochrome c] + nitrite + 2 H(+)</text>
        <dbReference type="Rhea" id="RHEA:15233"/>
        <dbReference type="Rhea" id="RHEA-COMP:10350"/>
        <dbReference type="Rhea" id="RHEA-COMP:14399"/>
        <dbReference type="ChEBI" id="CHEBI:15377"/>
        <dbReference type="ChEBI" id="CHEBI:15378"/>
        <dbReference type="ChEBI" id="CHEBI:16301"/>
        <dbReference type="ChEBI" id="CHEBI:16480"/>
        <dbReference type="ChEBI" id="CHEBI:29033"/>
        <dbReference type="ChEBI" id="CHEBI:29034"/>
        <dbReference type="EC" id="1.7.2.1"/>
    </reaction>
</comment>
<dbReference type="GO" id="GO:0050421">
    <property type="term" value="F:nitrite reductase (NO-forming) activity"/>
    <property type="evidence" value="ECO:0007669"/>
    <property type="project" value="UniProtKB-EC"/>
</dbReference>
<evidence type="ECO:0000256" key="3">
    <source>
        <dbReference type="ARBA" id="ARBA00011882"/>
    </source>
</evidence>
<dbReference type="InterPro" id="IPR001287">
    <property type="entry name" value="NO2-reductase_Cu"/>
</dbReference>
<evidence type="ECO:0000256" key="7">
    <source>
        <dbReference type="ARBA" id="ARBA00023002"/>
    </source>
</evidence>